<dbReference type="PROSITE" id="PS51419">
    <property type="entry name" value="RAB"/>
    <property type="match status" value="1"/>
</dbReference>
<evidence type="ECO:0000313" key="11">
    <source>
        <dbReference type="EMBL" id="CAH1257186.1"/>
    </source>
</evidence>
<evidence type="ECO:0000256" key="7">
    <source>
        <dbReference type="ARBA" id="ARBA00023134"/>
    </source>
</evidence>
<evidence type="ECO:0000256" key="8">
    <source>
        <dbReference type="ARBA" id="ARBA00048098"/>
    </source>
</evidence>
<evidence type="ECO:0000256" key="9">
    <source>
        <dbReference type="ARBA" id="ARBA00071660"/>
    </source>
</evidence>
<dbReference type="FunFam" id="3.40.50.300:FF:000942">
    <property type="entry name" value="Ras-related and estrogen-regulated growth inhibitor"/>
    <property type="match status" value="1"/>
</dbReference>
<dbReference type="Proteomes" id="UP000838412">
    <property type="component" value="Chromosome 3"/>
</dbReference>
<accession>A0A8J9ZKL8</accession>
<proteinExistence type="inferred from homology"/>
<evidence type="ECO:0000313" key="12">
    <source>
        <dbReference type="Proteomes" id="UP000838412"/>
    </source>
</evidence>
<dbReference type="NCBIfam" id="TIGR00231">
    <property type="entry name" value="small_GTP"/>
    <property type="match status" value="1"/>
</dbReference>
<dbReference type="EC" id="3.6.5.2" evidence="3"/>
<dbReference type="Pfam" id="PF00071">
    <property type="entry name" value="Ras"/>
    <property type="match status" value="1"/>
</dbReference>
<comment type="similarity">
    <text evidence="2">Belongs to the small GTPase superfamily. Ras family.</text>
</comment>
<dbReference type="SMART" id="SM00174">
    <property type="entry name" value="RHO"/>
    <property type="match status" value="1"/>
</dbReference>
<comment type="catalytic activity">
    <reaction evidence="8">
        <text>GTP + H2O = GDP + phosphate + H(+)</text>
        <dbReference type="Rhea" id="RHEA:19669"/>
        <dbReference type="ChEBI" id="CHEBI:15377"/>
        <dbReference type="ChEBI" id="CHEBI:15378"/>
        <dbReference type="ChEBI" id="CHEBI:37565"/>
        <dbReference type="ChEBI" id="CHEBI:43474"/>
        <dbReference type="ChEBI" id="CHEBI:58189"/>
        <dbReference type="EC" id="3.6.5.2"/>
    </reaction>
</comment>
<evidence type="ECO:0000256" key="6">
    <source>
        <dbReference type="ARBA" id="ARBA00022801"/>
    </source>
</evidence>
<evidence type="ECO:0000256" key="5">
    <source>
        <dbReference type="ARBA" id="ARBA00022741"/>
    </source>
</evidence>
<organism evidence="11 12">
    <name type="scientific">Branchiostoma lanceolatum</name>
    <name type="common">Common lancelet</name>
    <name type="synonym">Amphioxus lanceolatum</name>
    <dbReference type="NCBI Taxonomy" id="7740"/>
    <lineage>
        <taxon>Eukaryota</taxon>
        <taxon>Metazoa</taxon>
        <taxon>Chordata</taxon>
        <taxon>Cephalochordata</taxon>
        <taxon>Leptocardii</taxon>
        <taxon>Amphioxiformes</taxon>
        <taxon>Branchiostomatidae</taxon>
        <taxon>Branchiostoma</taxon>
    </lineage>
</organism>
<dbReference type="InterPro" id="IPR005225">
    <property type="entry name" value="Small_GTP-bd"/>
</dbReference>
<dbReference type="InterPro" id="IPR051065">
    <property type="entry name" value="Ras-related_GTPase"/>
</dbReference>
<evidence type="ECO:0000256" key="2">
    <source>
        <dbReference type="ARBA" id="ARBA00008344"/>
    </source>
</evidence>
<keyword evidence="5" id="KW-0547">Nucleotide-binding</keyword>
<dbReference type="PROSITE" id="PS51420">
    <property type="entry name" value="RHO"/>
    <property type="match status" value="1"/>
</dbReference>
<evidence type="ECO:0000256" key="1">
    <source>
        <dbReference type="ARBA" id="ARBA00004496"/>
    </source>
</evidence>
<evidence type="ECO:0000256" key="10">
    <source>
        <dbReference type="SAM" id="MobiDB-lite"/>
    </source>
</evidence>
<protein>
    <recommendedName>
        <fullName evidence="9">Ras-related and estrogen-regulated growth inhibitor</fullName>
        <ecNumber evidence="3">3.6.5.2</ecNumber>
    </recommendedName>
</protein>
<dbReference type="PRINTS" id="PR00449">
    <property type="entry name" value="RASTRNSFRMNG"/>
</dbReference>
<dbReference type="Gene3D" id="3.40.50.300">
    <property type="entry name" value="P-loop containing nucleotide triphosphate hydrolases"/>
    <property type="match status" value="1"/>
</dbReference>
<keyword evidence="12" id="KW-1185">Reference proteome</keyword>
<keyword evidence="7" id="KW-0342">GTP-binding</keyword>
<reference evidence="11" key="1">
    <citation type="submission" date="2022-01" db="EMBL/GenBank/DDBJ databases">
        <authorList>
            <person name="Braso-Vives M."/>
        </authorList>
    </citation>
    <scope>NUCLEOTIDE SEQUENCE</scope>
</reference>
<gene>
    <name evidence="11" type="primary">RERG</name>
    <name evidence="11" type="ORF">BLAG_LOCUS15196</name>
</gene>
<dbReference type="PANTHER" id="PTHR45704">
    <property type="entry name" value="RAS-LIKE FAMILY MEMBER 11"/>
    <property type="match status" value="1"/>
</dbReference>
<comment type="subcellular location">
    <subcellularLocation>
        <location evidence="1">Cytoplasm</location>
    </subcellularLocation>
</comment>
<keyword evidence="6" id="KW-0378">Hydrolase</keyword>
<dbReference type="SMART" id="SM00175">
    <property type="entry name" value="RAB"/>
    <property type="match status" value="1"/>
</dbReference>
<dbReference type="InterPro" id="IPR027417">
    <property type="entry name" value="P-loop_NTPase"/>
</dbReference>
<dbReference type="SMART" id="SM00173">
    <property type="entry name" value="RAS"/>
    <property type="match status" value="1"/>
</dbReference>
<evidence type="ECO:0000256" key="4">
    <source>
        <dbReference type="ARBA" id="ARBA00022490"/>
    </source>
</evidence>
<sequence>MNSPPGKGKREEEQHSGEGGSKGKMNRRGSDCKATEAKIVVSGKMGVGKSALVVRYLTKRFIWEYDPTLESTYRHQITIEDDVMNMEILDTAGQLGEDSTNQWEGHVRWGDGFLLVYSVDDRESFENIAQLKNFLDDIKKPRNVSMVMMANKTDLERERVVSTDEGEKLAQTLACAYYEGSALLGDGVIGEAFEELCREVRRRKMMEGKQRRRSSSQQVKQAFNRVLTKIYS</sequence>
<dbReference type="InterPro" id="IPR001806">
    <property type="entry name" value="Small_GTPase"/>
</dbReference>
<dbReference type="PROSITE" id="PS51421">
    <property type="entry name" value="RAS"/>
    <property type="match status" value="1"/>
</dbReference>
<dbReference type="SUPFAM" id="SSF52540">
    <property type="entry name" value="P-loop containing nucleoside triphosphate hydrolases"/>
    <property type="match status" value="1"/>
</dbReference>
<dbReference type="GO" id="GO:0005525">
    <property type="term" value="F:GTP binding"/>
    <property type="evidence" value="ECO:0007669"/>
    <property type="project" value="UniProtKB-KW"/>
</dbReference>
<feature type="region of interest" description="Disordered" evidence="10">
    <location>
        <begin position="1"/>
        <end position="31"/>
    </location>
</feature>
<name>A0A8J9ZKL8_BRALA</name>
<dbReference type="GO" id="GO:0003925">
    <property type="term" value="F:G protein activity"/>
    <property type="evidence" value="ECO:0007669"/>
    <property type="project" value="UniProtKB-EC"/>
</dbReference>
<evidence type="ECO:0000256" key="3">
    <source>
        <dbReference type="ARBA" id="ARBA00011984"/>
    </source>
</evidence>
<dbReference type="OrthoDB" id="18798at2759"/>
<dbReference type="GO" id="GO:0005737">
    <property type="term" value="C:cytoplasm"/>
    <property type="evidence" value="ECO:0007669"/>
    <property type="project" value="UniProtKB-SubCell"/>
</dbReference>
<keyword evidence="4" id="KW-0963">Cytoplasm</keyword>
<dbReference type="AlphaFoldDB" id="A0A8J9ZKL8"/>
<dbReference type="EMBL" id="OV696688">
    <property type="protein sequence ID" value="CAH1257186.1"/>
    <property type="molecule type" value="Genomic_DNA"/>
</dbReference>